<dbReference type="PROSITE" id="PS50088">
    <property type="entry name" value="ANK_REPEAT"/>
    <property type="match status" value="1"/>
</dbReference>
<evidence type="ECO:0000259" key="7">
    <source>
        <dbReference type="SMART" id="SM00220"/>
    </source>
</evidence>
<dbReference type="Gene3D" id="1.10.510.10">
    <property type="entry name" value="Transferase(Phosphotransferase) domain 1"/>
    <property type="match status" value="1"/>
</dbReference>
<dbReference type="SMART" id="SM00248">
    <property type="entry name" value="ANK"/>
    <property type="match status" value="6"/>
</dbReference>
<evidence type="ECO:0000313" key="8">
    <source>
        <dbReference type="EMBL" id="RHY16077.1"/>
    </source>
</evidence>
<dbReference type="InterPro" id="IPR010513">
    <property type="entry name" value="KEN_dom"/>
</dbReference>
<feature type="compositionally biased region" description="Basic and acidic residues" evidence="6">
    <location>
        <begin position="16"/>
        <end position="30"/>
    </location>
</feature>
<evidence type="ECO:0000313" key="9">
    <source>
        <dbReference type="Proteomes" id="UP000266239"/>
    </source>
</evidence>
<name>A0A397BBL6_APHAT</name>
<evidence type="ECO:0000256" key="4">
    <source>
        <dbReference type="ARBA" id="ARBA00023043"/>
    </source>
</evidence>
<reference evidence="8 9" key="1">
    <citation type="submission" date="2018-08" db="EMBL/GenBank/DDBJ databases">
        <title>Aphanomyces genome sequencing and annotation.</title>
        <authorList>
            <person name="Minardi D."/>
            <person name="Oidtmann B."/>
            <person name="Van Der Giezen M."/>
            <person name="Studholme D.J."/>
        </authorList>
    </citation>
    <scope>NUCLEOTIDE SEQUENCE [LARGE SCALE GENOMIC DNA]</scope>
    <source>
        <strain evidence="8 9">Yx</strain>
    </source>
</reference>
<protein>
    <recommendedName>
        <fullName evidence="7">Protein kinase domain-containing protein</fullName>
    </recommendedName>
</protein>
<dbReference type="Proteomes" id="UP000266239">
    <property type="component" value="Unassembled WGS sequence"/>
</dbReference>
<dbReference type="Gene3D" id="1.25.40.20">
    <property type="entry name" value="Ankyrin repeat-containing domain"/>
    <property type="match status" value="3"/>
</dbReference>
<dbReference type="Pfam" id="PF12796">
    <property type="entry name" value="Ank_2"/>
    <property type="match status" value="2"/>
</dbReference>
<feature type="compositionally biased region" description="Basic residues" evidence="6">
    <location>
        <begin position="1"/>
        <end position="10"/>
    </location>
</feature>
<organism evidence="8 9">
    <name type="scientific">Aphanomyces astaci</name>
    <name type="common">Crayfish plague agent</name>
    <dbReference type="NCBI Taxonomy" id="112090"/>
    <lineage>
        <taxon>Eukaryota</taxon>
        <taxon>Sar</taxon>
        <taxon>Stramenopiles</taxon>
        <taxon>Oomycota</taxon>
        <taxon>Saprolegniomycetes</taxon>
        <taxon>Saprolegniales</taxon>
        <taxon>Verrucalvaceae</taxon>
        <taxon>Aphanomyces</taxon>
    </lineage>
</organism>
<evidence type="ECO:0000256" key="1">
    <source>
        <dbReference type="ARBA" id="ARBA00022737"/>
    </source>
</evidence>
<evidence type="ECO:0000256" key="3">
    <source>
        <dbReference type="ARBA" id="ARBA00022840"/>
    </source>
</evidence>
<dbReference type="GO" id="GO:0004672">
    <property type="term" value="F:protein kinase activity"/>
    <property type="evidence" value="ECO:0007669"/>
    <property type="project" value="InterPro"/>
</dbReference>
<dbReference type="InterPro" id="IPR011009">
    <property type="entry name" value="Kinase-like_dom_sf"/>
</dbReference>
<dbReference type="EMBL" id="QUTA01005361">
    <property type="protein sequence ID" value="RHY16077.1"/>
    <property type="molecule type" value="Genomic_DNA"/>
</dbReference>
<accession>A0A397BBL6</accession>
<keyword evidence="2" id="KW-0547">Nucleotide-binding</keyword>
<dbReference type="SMART" id="SM00220">
    <property type="entry name" value="S_TKc"/>
    <property type="match status" value="1"/>
</dbReference>
<dbReference type="GO" id="GO:0004540">
    <property type="term" value="F:RNA nuclease activity"/>
    <property type="evidence" value="ECO:0007669"/>
    <property type="project" value="InterPro"/>
</dbReference>
<dbReference type="AlphaFoldDB" id="A0A397BBL6"/>
<keyword evidence="4 5" id="KW-0040">ANK repeat</keyword>
<feature type="region of interest" description="Disordered" evidence="6">
    <location>
        <begin position="1"/>
        <end position="32"/>
    </location>
</feature>
<feature type="region of interest" description="Disordered" evidence="6">
    <location>
        <begin position="499"/>
        <end position="537"/>
    </location>
</feature>
<dbReference type="InterPro" id="IPR036770">
    <property type="entry name" value="Ankyrin_rpt-contain_sf"/>
</dbReference>
<keyword evidence="3" id="KW-0067">ATP-binding</keyword>
<dbReference type="GO" id="GO:0006397">
    <property type="term" value="P:mRNA processing"/>
    <property type="evidence" value="ECO:0007669"/>
    <property type="project" value="InterPro"/>
</dbReference>
<dbReference type="InterPro" id="IPR038357">
    <property type="entry name" value="KEN_sf"/>
</dbReference>
<dbReference type="SUPFAM" id="SSF48403">
    <property type="entry name" value="Ankyrin repeat"/>
    <property type="match status" value="2"/>
</dbReference>
<dbReference type="Pfam" id="PF06479">
    <property type="entry name" value="Ribonuc_2-5A"/>
    <property type="match status" value="1"/>
</dbReference>
<gene>
    <name evidence="8" type="ORF">DYB25_009204</name>
</gene>
<dbReference type="PANTHER" id="PTHR24126">
    <property type="entry name" value="ANKYRIN REPEAT, PH AND SEC7 DOMAIN CONTAINING PROTEIN SECG-RELATED"/>
    <property type="match status" value="1"/>
</dbReference>
<dbReference type="InterPro" id="IPR000719">
    <property type="entry name" value="Prot_kinase_dom"/>
</dbReference>
<dbReference type="SUPFAM" id="SSF56112">
    <property type="entry name" value="Protein kinase-like (PK-like)"/>
    <property type="match status" value="1"/>
</dbReference>
<evidence type="ECO:0000256" key="5">
    <source>
        <dbReference type="PROSITE-ProRule" id="PRU00023"/>
    </source>
</evidence>
<feature type="repeat" description="ANK" evidence="5">
    <location>
        <begin position="114"/>
        <end position="146"/>
    </location>
</feature>
<dbReference type="GO" id="GO:0005524">
    <property type="term" value="F:ATP binding"/>
    <property type="evidence" value="ECO:0007669"/>
    <property type="project" value="UniProtKB-KW"/>
</dbReference>
<feature type="domain" description="Protein kinase" evidence="7">
    <location>
        <begin position="647"/>
        <end position="871"/>
    </location>
</feature>
<feature type="compositionally biased region" description="Basic residues" evidence="6">
    <location>
        <begin position="506"/>
        <end position="519"/>
    </location>
</feature>
<evidence type="ECO:0000256" key="2">
    <source>
        <dbReference type="ARBA" id="ARBA00022741"/>
    </source>
</evidence>
<sequence length="1017" mass="111611">MSRRRQKGRHGAAPSDARKNDSSIDDKSSDADALTRAVAEHEWFLRQSRDGNMQVVDDMVRAKHMPHTASHRLDTIMDADGNNALLLAASGGHVQLVQALHASGTFDLHVVNVHGDNALHLAAFQGHASVVSWLEQQGVTIHVLDDQDGHMTTSASLESVPTTSTASWCHDALCSLFFDFVSRGDIPGLDELVSNVGRHSFPWGMTDDCRRSALHVAAEANQLNMLQLLLTKPALSLRMVTDRRDTCLHVAVGEGHLDIVTFLLAQPNNHDLSVMAVNAQKWTALDLACYIGHVAIAMTLLDMSSLTLSFSCLALAVQGGGHVALLDKLLALPAATALMYDVEVSSGDSLLHMACAMRHECVCNLLLNFYNATSSSNNNSKPVPKKWVDVVDRDGCNPVQVIVGLNWLDGIRLVVTDGRLTMDEAMAAATVDFVVKHATSELFAFVYARLTLPWQQQMYEGVVVTSGRLIGGRPDLVAVCNRIHDGHAAAATAFIPRDTPVATSRPSKHRHMYAKAKQKPAKDSENGKEGSYIAGHDDTHVGLPYTTSLRSDARVLHGEEDEAAAVATPLCHRLEVSSPADPPVVQMDTQTYGPLSVVVAPGTHANNDAVLHGAHIEWGPVLVCRPASAAAAADERAHGQLLHRLVSSDHRLLHFVDDEVVAVTSPHISSHDINTATSRDQQRQNCVGTVFAPTSISAPPSCHFILYEHATTTWLETFVTNDYYSMETVVCILRDGVMAVASLHRHDRVHGNLTPGAFWLVGQSAAAATSCKLLCRTSTWVDRTTCRGRLALADDVLALGQCIAFALYGHDGQSVGKVDPGHMPTSTPQVPPPIPRRPQMSAEALDLLNAMTHIDPTRRLAMEDVTRHPFLWPASQKLAYIEMVANHAYVELTKRQQDISWTCHDKDEYDGREREGAMDWGARVKARGLDVHRHRLYDTSSVVDLVRWIRNLKQHAAELPPHTWRLLQSGEVRDIQEVPISIGLQQRIVEEFVCRQMFPDLVLRLWQCLGPLESFYN</sequence>
<evidence type="ECO:0000256" key="6">
    <source>
        <dbReference type="SAM" id="MobiDB-lite"/>
    </source>
</evidence>
<comment type="caution">
    <text evidence="8">The sequence shown here is derived from an EMBL/GenBank/DDBJ whole genome shotgun (WGS) entry which is preliminary data.</text>
</comment>
<dbReference type="InterPro" id="IPR002110">
    <property type="entry name" value="Ankyrin_rpt"/>
</dbReference>
<dbReference type="PROSITE" id="PS50297">
    <property type="entry name" value="ANK_REP_REGION"/>
    <property type="match status" value="1"/>
</dbReference>
<keyword evidence="1" id="KW-0677">Repeat</keyword>
<proteinExistence type="predicted"/>
<dbReference type="Gene3D" id="1.20.1440.180">
    <property type="entry name" value="KEN domain"/>
    <property type="match status" value="1"/>
</dbReference>